<protein>
    <recommendedName>
        <fullName evidence="3">HEAT repeat-containing protein</fullName>
    </recommendedName>
</protein>
<proteinExistence type="predicted"/>
<sequence length="180" mass="21499">MDAETKMLFQLAKVNDWETQNKAFLLLIETVSNKADWVYEVWDKLVEDLSSSNIELRLRAGQLLSYLATSDTEKRILKVFPEIWNITYDLNHEFSVDLFQATWKIGLAGTEQRSMLFQAYEERFKETFIDLESNDEIVRFYILKNLIRLYEQLQDERTADLIQKLLYLESESRYKVNYQL</sequence>
<dbReference type="SUPFAM" id="SSF48371">
    <property type="entry name" value="ARM repeat"/>
    <property type="match status" value="1"/>
</dbReference>
<evidence type="ECO:0000313" key="2">
    <source>
        <dbReference type="Proteomes" id="UP000199589"/>
    </source>
</evidence>
<evidence type="ECO:0008006" key="3">
    <source>
        <dbReference type="Google" id="ProtNLM"/>
    </source>
</evidence>
<reference evidence="2" key="1">
    <citation type="submission" date="2016-10" db="EMBL/GenBank/DDBJ databases">
        <authorList>
            <person name="Varghese N."/>
            <person name="Submissions S."/>
        </authorList>
    </citation>
    <scope>NUCLEOTIDE SEQUENCE [LARGE SCALE GENOMIC DNA]</scope>
    <source>
        <strain evidence="2">DSM 16108</strain>
    </source>
</reference>
<gene>
    <name evidence="1" type="ORF">SAMN04488569_103216</name>
</gene>
<dbReference type="EMBL" id="FOSJ01000032">
    <property type="protein sequence ID" value="SFK41922.1"/>
    <property type="molecule type" value="Genomic_DNA"/>
</dbReference>
<dbReference type="Proteomes" id="UP000199589">
    <property type="component" value="Unassembled WGS sequence"/>
</dbReference>
<accession>A0A1I3ZD56</accession>
<keyword evidence="2" id="KW-1185">Reference proteome</keyword>
<dbReference type="RefSeq" id="WP_072694034.1">
    <property type="nucleotide sequence ID" value="NZ_FOSJ01000032.1"/>
</dbReference>
<organism evidence="1 2">
    <name type="scientific">Marinilactibacillus piezotolerans</name>
    <dbReference type="NCBI Taxonomy" id="258723"/>
    <lineage>
        <taxon>Bacteria</taxon>
        <taxon>Bacillati</taxon>
        <taxon>Bacillota</taxon>
        <taxon>Bacilli</taxon>
        <taxon>Lactobacillales</taxon>
        <taxon>Carnobacteriaceae</taxon>
        <taxon>Marinilactibacillus</taxon>
    </lineage>
</organism>
<dbReference type="InterPro" id="IPR016024">
    <property type="entry name" value="ARM-type_fold"/>
</dbReference>
<evidence type="ECO:0000313" key="1">
    <source>
        <dbReference type="EMBL" id="SFK41922.1"/>
    </source>
</evidence>
<name>A0A1I3ZD56_9LACT</name>
<dbReference type="OrthoDB" id="5510862at2"/>
<dbReference type="AlphaFoldDB" id="A0A1I3ZD56"/>